<keyword evidence="1 4" id="KW-0479">Metal-binding</keyword>
<comment type="caution">
    <text evidence="6">The sequence shown here is derived from an EMBL/GenBank/DDBJ whole genome shotgun (WGS) entry which is preliminary data.</text>
</comment>
<dbReference type="InParanoid" id="A7ARZ1"/>
<dbReference type="AlphaFoldDB" id="A7ARZ1"/>
<accession>A7ARZ1</accession>
<protein>
    <recommendedName>
        <fullName evidence="5">C3H1-type domain-containing protein</fullName>
    </recommendedName>
</protein>
<evidence type="ECO:0000256" key="4">
    <source>
        <dbReference type="PROSITE-ProRule" id="PRU00723"/>
    </source>
</evidence>
<dbReference type="PANTHER" id="PTHR14493:SF50">
    <property type="entry name" value="RING FINGER PROTEIN UNKEMPT"/>
    <property type="match status" value="1"/>
</dbReference>
<evidence type="ECO:0000313" key="6">
    <source>
        <dbReference type="EMBL" id="EDO07310.1"/>
    </source>
</evidence>
<evidence type="ECO:0000256" key="3">
    <source>
        <dbReference type="ARBA" id="ARBA00022833"/>
    </source>
</evidence>
<dbReference type="OMA" id="YREGNCR"/>
<keyword evidence="2 4" id="KW-0863">Zinc-finger</keyword>
<feature type="zinc finger region" description="C3H1-type" evidence="4">
    <location>
        <begin position="55"/>
        <end position="90"/>
    </location>
</feature>
<dbReference type="GO" id="GO:0008270">
    <property type="term" value="F:zinc ion binding"/>
    <property type="evidence" value="ECO:0007669"/>
    <property type="project" value="UniProtKB-KW"/>
</dbReference>
<evidence type="ECO:0000256" key="1">
    <source>
        <dbReference type="ARBA" id="ARBA00022723"/>
    </source>
</evidence>
<keyword evidence="3 4" id="KW-0862">Zinc</keyword>
<reference evidence="6 7" key="1">
    <citation type="journal article" date="2007" name="PLoS Pathog.">
        <title>Genome sequence of Babesia bovis and comparative analysis of apicomplexan hemoprotozoa.</title>
        <authorList>
            <person name="Brayton K.A."/>
            <person name="Lau A.O.T."/>
            <person name="Herndon D.R."/>
            <person name="Hannick L."/>
            <person name="Kappmeyer L.S."/>
            <person name="Berens S.J."/>
            <person name="Bidwell S.L."/>
            <person name="Brown W.C."/>
            <person name="Crabtree J."/>
            <person name="Fadrosh D."/>
            <person name="Feldblum T."/>
            <person name="Forberger H.A."/>
            <person name="Haas B.J."/>
            <person name="Howell J.M."/>
            <person name="Khouri H."/>
            <person name="Koo H."/>
            <person name="Mann D.J."/>
            <person name="Norimine J."/>
            <person name="Paulsen I.T."/>
            <person name="Radune D."/>
            <person name="Ren Q."/>
            <person name="Smith R.K. Jr."/>
            <person name="Suarez C.E."/>
            <person name="White O."/>
            <person name="Wortman J.R."/>
            <person name="Knowles D.P. Jr."/>
            <person name="McElwain T.F."/>
            <person name="Nene V.M."/>
        </authorList>
    </citation>
    <scope>NUCLEOTIDE SEQUENCE [LARGE SCALE GENOMIC DNA]</scope>
    <source>
        <strain evidence="6">T2Bo</strain>
    </source>
</reference>
<evidence type="ECO:0000256" key="2">
    <source>
        <dbReference type="ARBA" id="ARBA00022771"/>
    </source>
</evidence>
<reference evidence="7" key="3">
    <citation type="journal article" date="2021" name="Int. J. Parasitol.">
        <title>Comparative analysis of gene expression between Babesia bovis blood stages and kinetes allowed by improved genome annotation.</title>
        <authorList>
            <person name="Ueti M.W."/>
            <person name="Johnson W.C."/>
            <person name="Kappmeyer L.S."/>
            <person name="Herndon D.R."/>
            <person name="Mousel M.R."/>
            <person name="Reif K.E."/>
            <person name="Taus N.S."/>
            <person name="Ifeonu O.O."/>
            <person name="Silva J.C."/>
            <person name="Suarez C.E."/>
            <person name="Brayton K.A."/>
        </authorList>
    </citation>
    <scope>NUCLEOTIDE SEQUENCE [LARGE SCALE GENOMIC DNA]</scope>
</reference>
<proteinExistence type="predicted"/>
<dbReference type="EMBL" id="AAXT01000002">
    <property type="protein sequence ID" value="EDO07310.1"/>
    <property type="molecule type" value="Genomic_DNA"/>
</dbReference>
<dbReference type="KEGG" id="bbo:BBOV_IV009560"/>
<dbReference type="VEuPathDB" id="PiroplasmaDB:BBOV_IV009560"/>
<dbReference type="RefSeq" id="XP_001610878.1">
    <property type="nucleotide sequence ID" value="XM_001610828.1"/>
</dbReference>
<evidence type="ECO:0000259" key="5">
    <source>
        <dbReference type="PROSITE" id="PS50103"/>
    </source>
</evidence>
<dbReference type="Gene3D" id="3.30.1370.210">
    <property type="match status" value="1"/>
</dbReference>
<organism evidence="6 7">
    <name type="scientific">Babesia bovis</name>
    <dbReference type="NCBI Taxonomy" id="5865"/>
    <lineage>
        <taxon>Eukaryota</taxon>
        <taxon>Sar</taxon>
        <taxon>Alveolata</taxon>
        <taxon>Apicomplexa</taxon>
        <taxon>Aconoidasida</taxon>
        <taxon>Piroplasmida</taxon>
        <taxon>Babesiidae</taxon>
        <taxon>Babesia</taxon>
    </lineage>
</organism>
<dbReference type="SMART" id="SM00356">
    <property type="entry name" value="ZnF_C3H1"/>
    <property type="match status" value="3"/>
</dbReference>
<gene>
    <name evidence="6" type="ORF">BBOV_IV009560</name>
</gene>
<keyword evidence="7" id="KW-1185">Reference proteome</keyword>
<dbReference type="PROSITE" id="PS50103">
    <property type="entry name" value="ZF_C3H1"/>
    <property type="match status" value="2"/>
</dbReference>
<dbReference type="eggNOG" id="KOG1595">
    <property type="taxonomic scope" value="Eukaryota"/>
</dbReference>
<sequence length="578" mass="64973">MPILSEEDLERFRTKVCSLASSMRCDFGVERCNYSHNLYWARRCPFYLRDSSILRYIPACCPDVELGPGSAILKNTCPRGNNCAFAHSLEEMNYHPLVYKTKMCAQYREGNCRTYYCHLVHGLAEYRVPRDYVLPRKRGINIPQFEHVTMVDNIRNSQGNVNSCGYLRDKSLKMEHELRNSILPGGLMNRSQPSQQFNMSQPQLPCNFQAYNNGQGESKPNAYVTHNPSHAYSGYHNPASFQRGVLATGTIYKNESLMDSIGCDASKGEPCEKLNTIHWTEDVIESLNKSTANELKTSSQYSNSFSEDHKGESCVKGNIEKGKLANKVKDYAAQLQVTNSVEDPKEGINEAPSRWYDNNSNMVTASEGRTPKNSITNMETMFQTPREECDAFNSAAANDNSPCSTMSQIYNRFGCPNVVRNISGWKTNSPIPRSLSLQCVSEEGANSEDNNHKDINNNLLEYVYHTVSQQCELIAGKCVQTPNNKANLQSICNDAHSLWQLLLSIQTLLYESDSNSTVDTADPCQVNHSADIVERQWSDVDSFYCDLVDAYESENTHTSTICTNATDDSVKCLSKHAE</sequence>
<name>A7ARZ1_BABBO</name>
<feature type="domain" description="C3H1-type" evidence="5">
    <location>
        <begin position="11"/>
        <end position="39"/>
    </location>
</feature>
<dbReference type="PANTHER" id="PTHR14493">
    <property type="entry name" value="UNKEMPT FAMILY MEMBER"/>
    <property type="match status" value="1"/>
</dbReference>
<dbReference type="GeneID" id="5479112"/>
<dbReference type="Proteomes" id="UP000002173">
    <property type="component" value="Unassembled WGS sequence"/>
</dbReference>
<feature type="domain" description="C3H1-type" evidence="5">
    <location>
        <begin position="55"/>
        <end position="90"/>
    </location>
</feature>
<dbReference type="InterPro" id="IPR000571">
    <property type="entry name" value="Znf_CCCH"/>
</dbReference>
<feature type="zinc finger region" description="C3H1-type" evidence="4">
    <location>
        <begin position="11"/>
        <end position="39"/>
    </location>
</feature>
<dbReference type="InterPro" id="IPR045234">
    <property type="entry name" value="Unkempt-like"/>
</dbReference>
<evidence type="ECO:0000313" key="7">
    <source>
        <dbReference type="Proteomes" id="UP000002173"/>
    </source>
</evidence>
<reference evidence="7" key="2">
    <citation type="journal article" date="2020" name="Data Brief">
        <title>Transcriptome dataset of Babesia bovis life stages within vertebrate and invertebrate hosts.</title>
        <authorList>
            <person name="Ueti M.W."/>
            <person name="Johnson W.C."/>
            <person name="Kappmeyer L.S."/>
            <person name="Herndon D.R."/>
            <person name="Mousel M.R."/>
            <person name="Reif K.E."/>
            <person name="Taus N.S."/>
            <person name="Ifeonu O.O."/>
            <person name="Silva J.C."/>
            <person name="Suarez C.E."/>
            <person name="Brayton K.A."/>
        </authorList>
    </citation>
    <scope>NUCLEOTIDE SEQUENCE [LARGE SCALE GENOMIC DNA]</scope>
</reference>